<organism evidence="1 2">
    <name type="scientific">Dryococelus australis</name>
    <dbReference type="NCBI Taxonomy" id="614101"/>
    <lineage>
        <taxon>Eukaryota</taxon>
        <taxon>Metazoa</taxon>
        <taxon>Ecdysozoa</taxon>
        <taxon>Arthropoda</taxon>
        <taxon>Hexapoda</taxon>
        <taxon>Insecta</taxon>
        <taxon>Pterygota</taxon>
        <taxon>Neoptera</taxon>
        <taxon>Polyneoptera</taxon>
        <taxon>Phasmatodea</taxon>
        <taxon>Verophasmatodea</taxon>
        <taxon>Anareolatae</taxon>
        <taxon>Phasmatidae</taxon>
        <taxon>Eurycanthinae</taxon>
        <taxon>Dryococelus</taxon>
    </lineage>
</organism>
<protein>
    <submittedName>
        <fullName evidence="1">Uncharacterized protein</fullName>
    </submittedName>
</protein>
<dbReference type="Proteomes" id="UP001159363">
    <property type="component" value="Chromosome 1"/>
</dbReference>
<evidence type="ECO:0000313" key="1">
    <source>
        <dbReference type="EMBL" id="KAJ8896216.1"/>
    </source>
</evidence>
<evidence type="ECO:0000313" key="2">
    <source>
        <dbReference type="Proteomes" id="UP001159363"/>
    </source>
</evidence>
<gene>
    <name evidence="1" type="ORF">PR048_001559</name>
</gene>
<name>A0ABQ9IHU5_9NEOP</name>
<comment type="caution">
    <text evidence="1">The sequence shown here is derived from an EMBL/GenBank/DDBJ whole genome shotgun (WGS) entry which is preliminary data.</text>
</comment>
<accession>A0ABQ9IHU5</accession>
<proteinExistence type="predicted"/>
<keyword evidence="2" id="KW-1185">Reference proteome</keyword>
<reference evidence="1 2" key="1">
    <citation type="submission" date="2023-02" db="EMBL/GenBank/DDBJ databases">
        <title>LHISI_Scaffold_Assembly.</title>
        <authorList>
            <person name="Stuart O.P."/>
            <person name="Cleave R."/>
            <person name="Magrath M.J.L."/>
            <person name="Mikheyev A.S."/>
        </authorList>
    </citation>
    <scope>NUCLEOTIDE SEQUENCE [LARGE SCALE GENOMIC DNA]</scope>
    <source>
        <strain evidence="1">Daus_M_001</strain>
        <tissue evidence="1">Leg muscle</tissue>
    </source>
</reference>
<dbReference type="EMBL" id="JARBHB010000001">
    <property type="protein sequence ID" value="KAJ8896216.1"/>
    <property type="molecule type" value="Genomic_DNA"/>
</dbReference>
<sequence>MMESFEPPSALLIDSNFHENYQKIKQSFDIIMLAMGYDSKSSTVKVTMWLNIISEEAVVLYKTFDMSEAERQDFDRVKKAFNDYHKLQKTPYCEFKGQTDSVVQDGIVLGIRDKCLQEHLLQE</sequence>